<keyword evidence="4" id="KW-0732">Signal</keyword>
<name>A0A3P9CIZ6_9CICH</name>
<reference evidence="6 7" key="1">
    <citation type="journal article" date="2014" name="Nature">
        <title>The genomic substrate for adaptive radiation in African cichlid fish.</title>
        <authorList>
            <person name="Brawand D."/>
            <person name="Wagner C.E."/>
            <person name="Li Y.I."/>
            <person name="Malinsky M."/>
            <person name="Keller I."/>
            <person name="Fan S."/>
            <person name="Simakov O."/>
            <person name="Ng A.Y."/>
            <person name="Lim Z.W."/>
            <person name="Bezault E."/>
            <person name="Turner-Maier J."/>
            <person name="Johnson J."/>
            <person name="Alcazar R."/>
            <person name="Noh H.J."/>
            <person name="Russell P."/>
            <person name="Aken B."/>
            <person name="Alfoldi J."/>
            <person name="Amemiya C."/>
            <person name="Azzouzi N."/>
            <person name="Baroiller J.F."/>
            <person name="Barloy-Hubler F."/>
            <person name="Berlin A."/>
            <person name="Bloomquist R."/>
            <person name="Carleton K.L."/>
            <person name="Conte M.A."/>
            <person name="D'Cotta H."/>
            <person name="Eshel O."/>
            <person name="Gaffney L."/>
            <person name="Galibert F."/>
            <person name="Gante H.F."/>
            <person name="Gnerre S."/>
            <person name="Greuter L."/>
            <person name="Guyon R."/>
            <person name="Haddad N.S."/>
            <person name="Haerty W."/>
            <person name="Harris R.M."/>
            <person name="Hofmann H.A."/>
            <person name="Hourlier T."/>
            <person name="Hulata G."/>
            <person name="Jaffe D.B."/>
            <person name="Lara M."/>
            <person name="Lee A.P."/>
            <person name="MacCallum I."/>
            <person name="Mwaiko S."/>
            <person name="Nikaido M."/>
            <person name="Nishihara H."/>
            <person name="Ozouf-Costaz C."/>
            <person name="Penman D.J."/>
            <person name="Przybylski D."/>
            <person name="Rakotomanga M."/>
            <person name="Renn S.C.P."/>
            <person name="Ribeiro F.J."/>
            <person name="Ron M."/>
            <person name="Salzburger W."/>
            <person name="Sanchez-Pulido L."/>
            <person name="Santos M.E."/>
            <person name="Searle S."/>
            <person name="Sharpe T."/>
            <person name="Swofford R."/>
            <person name="Tan F.J."/>
            <person name="Williams L."/>
            <person name="Young S."/>
            <person name="Yin S."/>
            <person name="Okada N."/>
            <person name="Kocher T.D."/>
            <person name="Miska E.A."/>
            <person name="Lander E.S."/>
            <person name="Venkatesh B."/>
            <person name="Fernald R.D."/>
            <person name="Meyer A."/>
            <person name="Ponting C.P."/>
            <person name="Streelman J.T."/>
            <person name="Lindblad-Toh K."/>
            <person name="Seehausen O."/>
            <person name="Di Palma F."/>
        </authorList>
    </citation>
    <scope>NUCLEOTIDE SEQUENCE</scope>
</reference>
<comment type="subcellular location">
    <subcellularLocation>
        <location evidence="2 3">Nucleus</location>
    </subcellularLocation>
</comment>
<keyword evidence="2 3" id="KW-0371">Homeobox</keyword>
<dbReference type="PANTHER" id="PTHR14043:SF4">
    <property type="entry name" value="HOMEOBOX PROTEIN CUT-LIKE 1"/>
    <property type="match status" value="1"/>
</dbReference>
<dbReference type="SMART" id="SM00389">
    <property type="entry name" value="HOX"/>
    <property type="match status" value="1"/>
</dbReference>
<feature type="chain" id="PRO_5018053757" description="Homeobox domain-containing protein" evidence="4">
    <location>
        <begin position="27"/>
        <end position="134"/>
    </location>
</feature>
<evidence type="ECO:0000256" key="3">
    <source>
        <dbReference type="RuleBase" id="RU000682"/>
    </source>
</evidence>
<reference evidence="6" key="2">
    <citation type="submission" date="2025-08" db="UniProtKB">
        <authorList>
            <consortium name="Ensembl"/>
        </authorList>
    </citation>
    <scope>IDENTIFICATION</scope>
</reference>
<evidence type="ECO:0000259" key="5">
    <source>
        <dbReference type="PROSITE" id="PS50071"/>
    </source>
</evidence>
<keyword evidence="7" id="KW-1185">Reference proteome</keyword>
<dbReference type="PANTHER" id="PTHR14043">
    <property type="entry name" value="CCAAT DISPLACEMENT PROTEIN-RELATED"/>
    <property type="match status" value="1"/>
</dbReference>
<dbReference type="Gene3D" id="1.10.10.60">
    <property type="entry name" value="Homeodomain-like"/>
    <property type="match status" value="1"/>
</dbReference>
<keyword evidence="1" id="KW-0175">Coiled coil</keyword>
<dbReference type="AlphaFoldDB" id="A0A3P9CIZ6"/>
<organism evidence="6 7">
    <name type="scientific">Maylandia zebra</name>
    <name type="common">zebra mbuna</name>
    <dbReference type="NCBI Taxonomy" id="106582"/>
    <lineage>
        <taxon>Eukaryota</taxon>
        <taxon>Metazoa</taxon>
        <taxon>Chordata</taxon>
        <taxon>Craniata</taxon>
        <taxon>Vertebrata</taxon>
        <taxon>Euteleostomi</taxon>
        <taxon>Actinopterygii</taxon>
        <taxon>Neopterygii</taxon>
        <taxon>Teleostei</taxon>
        <taxon>Neoteleostei</taxon>
        <taxon>Acanthomorphata</taxon>
        <taxon>Ovalentaria</taxon>
        <taxon>Cichlomorphae</taxon>
        <taxon>Cichliformes</taxon>
        <taxon>Cichlidae</taxon>
        <taxon>African cichlids</taxon>
        <taxon>Pseudocrenilabrinae</taxon>
        <taxon>Haplochromini</taxon>
        <taxon>Maylandia</taxon>
        <taxon>Maylandia zebra complex</taxon>
    </lineage>
</organism>
<accession>A0A3P9CIZ6</accession>
<evidence type="ECO:0000256" key="1">
    <source>
        <dbReference type="ARBA" id="ARBA00023054"/>
    </source>
</evidence>
<dbReference type="GO" id="GO:0005634">
    <property type="term" value="C:nucleus"/>
    <property type="evidence" value="ECO:0007669"/>
    <property type="project" value="UniProtKB-SubCell"/>
</dbReference>
<feature type="signal peptide" evidence="4">
    <location>
        <begin position="1"/>
        <end position="26"/>
    </location>
</feature>
<dbReference type="PROSITE" id="PS50071">
    <property type="entry name" value="HOMEOBOX_2"/>
    <property type="match status" value="1"/>
</dbReference>
<feature type="domain" description="Homeobox" evidence="5">
    <location>
        <begin position="58"/>
        <end position="112"/>
    </location>
</feature>
<sequence length="134" mass="15160">PAPSLHHPALFSACFITLPLLPRCLTVTPHCPLEANRVWIFEPASGHSRPGSAYPADITNYKPRVVLGPEEKEALKKAYQQKPYPSPKTIEELASQLNLKTSTVINWFHNYRSVCYARSSRDSQPMIMQNFYCS</sequence>
<keyword evidence="2 3" id="KW-0539">Nucleus</keyword>
<dbReference type="STRING" id="106582.ENSMZEP00005022127"/>
<dbReference type="Pfam" id="PF00046">
    <property type="entry name" value="Homeodomain"/>
    <property type="match status" value="1"/>
</dbReference>
<evidence type="ECO:0000313" key="6">
    <source>
        <dbReference type="Ensembl" id="ENSMZEP00005022127.1"/>
    </source>
</evidence>
<reference evidence="6" key="3">
    <citation type="submission" date="2025-09" db="UniProtKB">
        <authorList>
            <consortium name="Ensembl"/>
        </authorList>
    </citation>
    <scope>IDENTIFICATION</scope>
</reference>
<evidence type="ECO:0000256" key="2">
    <source>
        <dbReference type="PROSITE-ProRule" id="PRU00108"/>
    </source>
</evidence>
<dbReference type="GeneTree" id="ENSGT00940000159751"/>
<dbReference type="GO" id="GO:0000981">
    <property type="term" value="F:DNA-binding transcription factor activity, RNA polymerase II-specific"/>
    <property type="evidence" value="ECO:0007669"/>
    <property type="project" value="TreeGrafter"/>
</dbReference>
<feature type="DNA-binding region" description="Homeobox" evidence="2">
    <location>
        <begin position="60"/>
        <end position="113"/>
    </location>
</feature>
<evidence type="ECO:0000313" key="7">
    <source>
        <dbReference type="Proteomes" id="UP000265160"/>
    </source>
</evidence>
<evidence type="ECO:0000256" key="4">
    <source>
        <dbReference type="SAM" id="SignalP"/>
    </source>
</evidence>
<keyword evidence="2 3" id="KW-0238">DNA-binding</keyword>
<protein>
    <recommendedName>
        <fullName evidence="5">Homeobox domain-containing protein</fullName>
    </recommendedName>
</protein>
<proteinExistence type="predicted"/>
<dbReference type="GO" id="GO:0000977">
    <property type="term" value="F:RNA polymerase II transcription regulatory region sequence-specific DNA binding"/>
    <property type="evidence" value="ECO:0007669"/>
    <property type="project" value="TreeGrafter"/>
</dbReference>
<dbReference type="SUPFAM" id="SSF46689">
    <property type="entry name" value="Homeodomain-like"/>
    <property type="match status" value="1"/>
</dbReference>
<dbReference type="InterPro" id="IPR001356">
    <property type="entry name" value="HD"/>
</dbReference>
<dbReference type="InterPro" id="IPR009057">
    <property type="entry name" value="Homeodomain-like_sf"/>
</dbReference>
<dbReference type="CDD" id="cd00086">
    <property type="entry name" value="homeodomain"/>
    <property type="match status" value="1"/>
</dbReference>
<dbReference type="Ensembl" id="ENSMZET00005022868.1">
    <property type="protein sequence ID" value="ENSMZEP00005022127.1"/>
    <property type="gene ID" value="ENSMZEG00005016596.1"/>
</dbReference>
<dbReference type="Proteomes" id="UP000265160">
    <property type="component" value="LG14"/>
</dbReference>